<sequence length="150" mass="17022">MIIDRLDNAHHYSLMHSGIAKAFEWLQMTDLHTIDAGKYFIDAENIFAIVQEYETLDATNEQMEAHKKYIDVQYMINGEELVGLALLSNQAISKPYEEETDFLQVADAPSFFATLSAGNFMIFYPTDLHMPCIKINTPAMVKKVVVKVAL</sequence>
<dbReference type="NCBIfam" id="TIGR00022">
    <property type="entry name" value="YhcH/YjgK/YiaL family protein"/>
    <property type="match status" value="1"/>
</dbReference>
<dbReference type="InterPro" id="IPR004375">
    <property type="entry name" value="NanQ/TabA/YiaL"/>
</dbReference>
<dbReference type="AlphaFoldDB" id="A0A5B8V437"/>
<accession>A0A5B8V437</accession>
<protein>
    <submittedName>
        <fullName evidence="1">DUF386 domain-containing protein</fullName>
    </submittedName>
</protein>
<reference evidence="1 2" key="1">
    <citation type="journal article" date="2016" name="Int. J. Syst. Evol. Microbiol.">
        <title>Panacibacter ginsenosidivorans gen. nov., sp. nov., with ginsenoside converting activity isolated from soil of a ginseng field.</title>
        <authorList>
            <person name="Siddiqi M.Z."/>
            <person name="Muhammad Shafi S."/>
            <person name="Choi K.D."/>
            <person name="Im W.T."/>
        </authorList>
    </citation>
    <scope>NUCLEOTIDE SEQUENCE [LARGE SCALE GENOMIC DNA]</scope>
    <source>
        <strain evidence="1 2">Gsoil1550</strain>
    </source>
</reference>
<dbReference type="GO" id="GO:0005829">
    <property type="term" value="C:cytosol"/>
    <property type="evidence" value="ECO:0007669"/>
    <property type="project" value="TreeGrafter"/>
</dbReference>
<gene>
    <name evidence="1" type="ORF">FRZ67_00955</name>
</gene>
<dbReference type="PANTHER" id="PTHR34986">
    <property type="entry name" value="EVOLVED BETA-GALACTOSIDASE SUBUNIT BETA"/>
    <property type="match status" value="1"/>
</dbReference>
<dbReference type="SUPFAM" id="SSF51197">
    <property type="entry name" value="Clavaminate synthase-like"/>
    <property type="match status" value="1"/>
</dbReference>
<dbReference type="OrthoDB" id="9792756at2"/>
<keyword evidence="2" id="KW-1185">Reference proteome</keyword>
<dbReference type="Gene3D" id="2.60.120.370">
    <property type="entry name" value="YhcH/YjgK/YiaL"/>
    <property type="match status" value="1"/>
</dbReference>
<evidence type="ECO:0000313" key="1">
    <source>
        <dbReference type="EMBL" id="QEC65939.1"/>
    </source>
</evidence>
<dbReference type="RefSeq" id="WP_147187739.1">
    <property type="nucleotide sequence ID" value="NZ_CP042435.1"/>
</dbReference>
<dbReference type="PANTHER" id="PTHR34986:SF1">
    <property type="entry name" value="PROTEIN YIAL"/>
    <property type="match status" value="1"/>
</dbReference>
<dbReference type="Proteomes" id="UP000321533">
    <property type="component" value="Chromosome"/>
</dbReference>
<dbReference type="Pfam" id="PF04074">
    <property type="entry name" value="DUF386"/>
    <property type="match status" value="1"/>
</dbReference>
<dbReference type="InterPro" id="IPR037012">
    <property type="entry name" value="NanQ/TabA/YiaL_sf"/>
</dbReference>
<dbReference type="KEGG" id="pgin:FRZ67_00955"/>
<name>A0A5B8V437_9BACT</name>
<dbReference type="EMBL" id="CP042435">
    <property type="protein sequence ID" value="QEC65939.1"/>
    <property type="molecule type" value="Genomic_DNA"/>
</dbReference>
<organism evidence="1 2">
    <name type="scientific">Panacibacter ginsenosidivorans</name>
    <dbReference type="NCBI Taxonomy" id="1813871"/>
    <lineage>
        <taxon>Bacteria</taxon>
        <taxon>Pseudomonadati</taxon>
        <taxon>Bacteroidota</taxon>
        <taxon>Chitinophagia</taxon>
        <taxon>Chitinophagales</taxon>
        <taxon>Chitinophagaceae</taxon>
        <taxon>Panacibacter</taxon>
    </lineage>
</organism>
<proteinExistence type="predicted"/>
<evidence type="ECO:0000313" key="2">
    <source>
        <dbReference type="Proteomes" id="UP000321533"/>
    </source>
</evidence>